<evidence type="ECO:0000313" key="3">
    <source>
        <dbReference type="EMBL" id="TQM74543.1"/>
    </source>
</evidence>
<reference evidence="3 4" key="1">
    <citation type="submission" date="2019-06" db="EMBL/GenBank/DDBJ databases">
        <title>Sequencing the genomes of 1000 actinobacteria strains.</title>
        <authorList>
            <person name="Klenk H.-P."/>
        </authorList>
    </citation>
    <scope>NUCLEOTIDE SEQUENCE [LARGE SCALE GENOMIC DNA]</scope>
    <source>
        <strain evidence="3 4">DSM 43186</strain>
    </source>
</reference>
<dbReference type="RefSeq" id="WP_142258701.1">
    <property type="nucleotide sequence ID" value="NZ_BMPV01000003.1"/>
</dbReference>
<evidence type="ECO:0000259" key="2">
    <source>
        <dbReference type="PROSITE" id="PS51819"/>
    </source>
</evidence>
<name>A0A543IVD7_9ACTN</name>
<accession>A0A543IVD7</accession>
<proteinExistence type="predicted"/>
<dbReference type="InterPro" id="IPR037523">
    <property type="entry name" value="VOC_core"/>
</dbReference>
<dbReference type="Pfam" id="PF18029">
    <property type="entry name" value="Glyoxalase_6"/>
    <property type="match status" value="1"/>
</dbReference>
<keyword evidence="4" id="KW-1185">Reference proteome</keyword>
<protein>
    <submittedName>
        <fullName evidence="3">Catechol 2,3-dioxygenase-like lactoylglutathione lyase family enzyme</fullName>
    </submittedName>
</protein>
<dbReference type="AlphaFoldDB" id="A0A543IVD7"/>
<dbReference type="Gene3D" id="3.10.180.10">
    <property type="entry name" value="2,3-Dihydroxybiphenyl 1,2-Dioxygenase, domain 1"/>
    <property type="match status" value="1"/>
</dbReference>
<feature type="domain" description="VOC" evidence="2">
    <location>
        <begin position="6"/>
        <end position="133"/>
    </location>
</feature>
<dbReference type="PANTHER" id="PTHR35908:SF1">
    <property type="entry name" value="CONSERVED PROTEIN"/>
    <property type="match status" value="1"/>
</dbReference>
<dbReference type="InterPro" id="IPR029068">
    <property type="entry name" value="Glyas_Bleomycin-R_OHBP_Dase"/>
</dbReference>
<dbReference type="OrthoDB" id="1645442at2"/>
<feature type="region of interest" description="Disordered" evidence="1">
    <location>
        <begin position="32"/>
        <end position="52"/>
    </location>
</feature>
<dbReference type="InterPro" id="IPR041581">
    <property type="entry name" value="Glyoxalase_6"/>
</dbReference>
<organism evidence="3 4">
    <name type="scientific">Thermopolyspora flexuosa</name>
    <dbReference type="NCBI Taxonomy" id="103836"/>
    <lineage>
        <taxon>Bacteria</taxon>
        <taxon>Bacillati</taxon>
        <taxon>Actinomycetota</taxon>
        <taxon>Actinomycetes</taxon>
        <taxon>Streptosporangiales</taxon>
        <taxon>Streptosporangiaceae</taxon>
        <taxon>Thermopolyspora</taxon>
    </lineage>
</organism>
<gene>
    <name evidence="3" type="ORF">FHX40_1221</name>
</gene>
<comment type="caution">
    <text evidence="3">The sequence shown here is derived from an EMBL/GenBank/DDBJ whole genome shotgun (WGS) entry which is preliminary data.</text>
</comment>
<dbReference type="GO" id="GO:0016829">
    <property type="term" value="F:lyase activity"/>
    <property type="evidence" value="ECO:0007669"/>
    <property type="project" value="UniProtKB-KW"/>
</dbReference>
<dbReference type="PANTHER" id="PTHR35908">
    <property type="entry name" value="HYPOTHETICAL FUSION PROTEIN"/>
    <property type="match status" value="1"/>
</dbReference>
<dbReference type="PROSITE" id="PS51819">
    <property type="entry name" value="VOC"/>
    <property type="match status" value="1"/>
</dbReference>
<dbReference type="EMBL" id="VFPQ01000001">
    <property type="protein sequence ID" value="TQM74543.1"/>
    <property type="molecule type" value="Genomic_DNA"/>
</dbReference>
<keyword evidence="3" id="KW-0456">Lyase</keyword>
<sequence length="133" mass="14688">MAVRLRVTELTITAPDPRALARFYARLLGRPVTTEEGPAPGEPPEAGWAQIKAPEGSGEITLNFEWERRWRRPRWPAEPGAPFATQHLDFQVTDLDAAVAHALEAGATLAPVQPQENVRVLFDPAGHPFCLFL</sequence>
<dbReference type="Proteomes" id="UP000319213">
    <property type="component" value="Unassembled WGS sequence"/>
</dbReference>
<feature type="compositionally biased region" description="Low complexity" evidence="1">
    <location>
        <begin position="35"/>
        <end position="47"/>
    </location>
</feature>
<keyword evidence="3" id="KW-0223">Dioxygenase</keyword>
<evidence type="ECO:0000256" key="1">
    <source>
        <dbReference type="SAM" id="MobiDB-lite"/>
    </source>
</evidence>
<evidence type="ECO:0000313" key="4">
    <source>
        <dbReference type="Proteomes" id="UP000319213"/>
    </source>
</evidence>
<dbReference type="GO" id="GO:0051213">
    <property type="term" value="F:dioxygenase activity"/>
    <property type="evidence" value="ECO:0007669"/>
    <property type="project" value="UniProtKB-KW"/>
</dbReference>
<dbReference type="SUPFAM" id="SSF54593">
    <property type="entry name" value="Glyoxalase/Bleomycin resistance protein/Dihydroxybiphenyl dioxygenase"/>
    <property type="match status" value="1"/>
</dbReference>
<keyword evidence="3" id="KW-0560">Oxidoreductase</keyword>